<evidence type="ECO:0000256" key="1">
    <source>
        <dbReference type="SAM" id="MobiDB-lite"/>
    </source>
</evidence>
<keyword evidence="3" id="KW-1185">Reference proteome</keyword>
<protein>
    <submittedName>
        <fullName evidence="2">Uncharacterized protein</fullName>
    </submittedName>
</protein>
<evidence type="ECO:0000313" key="2">
    <source>
        <dbReference type="EMBL" id="KIY48473.1"/>
    </source>
</evidence>
<name>A0A0D7ACA3_9AGAR</name>
<sequence length="191" mass="22178">MQSATPSTRRKSDAVREQWYRLATSYDARYQPLFIQLTQVDEEMARLEDEMLVSKDAKAHLAELQQRKDGIIAEINNVVTSTRIEWHERLTRLGLRAEDWQMSPQEEKMVENVLSLKRESRRPRALRPSPVHPNIPIPEPQAWSHAYDVRNGPEQARRQIVDPRTLYRSPSSSFASDTEDKDNSHKNSVTS</sequence>
<dbReference type="AlphaFoldDB" id="A0A0D7ACA3"/>
<dbReference type="EMBL" id="KN881833">
    <property type="protein sequence ID" value="KIY48473.1"/>
    <property type="molecule type" value="Genomic_DNA"/>
</dbReference>
<dbReference type="Proteomes" id="UP000054144">
    <property type="component" value="Unassembled WGS sequence"/>
</dbReference>
<organism evidence="2 3">
    <name type="scientific">Fistulina hepatica ATCC 64428</name>
    <dbReference type="NCBI Taxonomy" id="1128425"/>
    <lineage>
        <taxon>Eukaryota</taxon>
        <taxon>Fungi</taxon>
        <taxon>Dikarya</taxon>
        <taxon>Basidiomycota</taxon>
        <taxon>Agaricomycotina</taxon>
        <taxon>Agaricomycetes</taxon>
        <taxon>Agaricomycetidae</taxon>
        <taxon>Agaricales</taxon>
        <taxon>Fistulinaceae</taxon>
        <taxon>Fistulina</taxon>
    </lineage>
</organism>
<feature type="region of interest" description="Disordered" evidence="1">
    <location>
        <begin position="120"/>
        <end position="191"/>
    </location>
</feature>
<proteinExistence type="predicted"/>
<feature type="compositionally biased region" description="Pro residues" evidence="1">
    <location>
        <begin position="130"/>
        <end position="139"/>
    </location>
</feature>
<gene>
    <name evidence="2" type="ORF">FISHEDRAFT_73669</name>
</gene>
<reference evidence="2 3" key="1">
    <citation type="journal article" date="2015" name="Fungal Genet. Biol.">
        <title>Evolution of novel wood decay mechanisms in Agaricales revealed by the genome sequences of Fistulina hepatica and Cylindrobasidium torrendii.</title>
        <authorList>
            <person name="Floudas D."/>
            <person name="Held B.W."/>
            <person name="Riley R."/>
            <person name="Nagy L.G."/>
            <person name="Koehler G."/>
            <person name="Ransdell A.S."/>
            <person name="Younus H."/>
            <person name="Chow J."/>
            <person name="Chiniquy J."/>
            <person name="Lipzen A."/>
            <person name="Tritt A."/>
            <person name="Sun H."/>
            <person name="Haridas S."/>
            <person name="LaButti K."/>
            <person name="Ohm R.A."/>
            <person name="Kues U."/>
            <person name="Blanchette R.A."/>
            <person name="Grigoriev I.V."/>
            <person name="Minto R.E."/>
            <person name="Hibbett D.S."/>
        </authorList>
    </citation>
    <scope>NUCLEOTIDE SEQUENCE [LARGE SCALE GENOMIC DNA]</scope>
    <source>
        <strain evidence="2 3">ATCC 64428</strain>
    </source>
</reference>
<evidence type="ECO:0000313" key="3">
    <source>
        <dbReference type="Proteomes" id="UP000054144"/>
    </source>
</evidence>
<accession>A0A0D7ACA3</accession>